<feature type="non-terminal residue" evidence="2">
    <location>
        <position position="373"/>
    </location>
</feature>
<evidence type="ECO:0000313" key="3">
    <source>
        <dbReference type="Proteomes" id="UP000749559"/>
    </source>
</evidence>
<reference evidence="2" key="1">
    <citation type="submission" date="2022-03" db="EMBL/GenBank/DDBJ databases">
        <authorList>
            <person name="Martin C."/>
        </authorList>
    </citation>
    <scope>NUCLEOTIDE SEQUENCE</scope>
</reference>
<dbReference type="SMART" id="SM00327">
    <property type="entry name" value="VWA"/>
    <property type="match status" value="1"/>
</dbReference>
<gene>
    <name evidence="2" type="ORF">OFUS_LOCUS25133</name>
</gene>
<keyword evidence="3" id="KW-1185">Reference proteome</keyword>
<dbReference type="InterPro" id="IPR002035">
    <property type="entry name" value="VWF_A"/>
</dbReference>
<proteinExistence type="predicted"/>
<name>A0A8S4Q676_OWEFU</name>
<dbReference type="PANTHER" id="PTHR24020:SF20">
    <property type="entry name" value="PH DOMAIN-CONTAINING PROTEIN"/>
    <property type="match status" value="1"/>
</dbReference>
<feature type="domain" description="VWFA" evidence="1">
    <location>
        <begin position="164"/>
        <end position="361"/>
    </location>
</feature>
<sequence length="373" mass="41760">GARVVFGLDDEKTSTKEKLLAKLGELKKDKSRPDECKTYTWDALKLARESASLFGGVDKNSKREKILMLITDGVPLDKQGNRKIKANETLAEGKANKKAGIKTMVFTVKNSNGVLPSKDFFEQLAYSVRWTFQVENELVESFKIIVFPRLARFTCQYKCHVPIDLIYVMDRSISITPPNIKKMKEFYKVITKSFSIGNLLPKANPKTSVAMLSYNSEVYLHFTGSNCSDTACVLEMIDGIPETREDFTVTNLALREVERIVPLYTRNGKYGIRPVVILSTDGNTWPVGANDIASSRLSIAAADRLRAWGIDTVVIAAPNHKENPGLEEMRGIASHYVFNLQSNLTSFDDLIPIAPKVVKLICDKYKPNPENEV</sequence>
<organism evidence="2 3">
    <name type="scientific">Owenia fusiformis</name>
    <name type="common">Polychaete worm</name>
    <dbReference type="NCBI Taxonomy" id="6347"/>
    <lineage>
        <taxon>Eukaryota</taxon>
        <taxon>Metazoa</taxon>
        <taxon>Spiralia</taxon>
        <taxon>Lophotrochozoa</taxon>
        <taxon>Annelida</taxon>
        <taxon>Polychaeta</taxon>
        <taxon>Sedentaria</taxon>
        <taxon>Canalipalpata</taxon>
        <taxon>Sabellida</taxon>
        <taxon>Oweniida</taxon>
        <taxon>Oweniidae</taxon>
        <taxon>Owenia</taxon>
    </lineage>
</organism>
<dbReference type="PROSITE" id="PS50234">
    <property type="entry name" value="VWFA"/>
    <property type="match status" value="1"/>
</dbReference>
<dbReference type="CDD" id="cd01450">
    <property type="entry name" value="vWFA_subfamily_ECM"/>
    <property type="match status" value="1"/>
</dbReference>
<dbReference type="Proteomes" id="UP000749559">
    <property type="component" value="Unassembled WGS sequence"/>
</dbReference>
<dbReference type="PANTHER" id="PTHR24020">
    <property type="entry name" value="COLLAGEN ALPHA"/>
    <property type="match status" value="1"/>
</dbReference>
<dbReference type="Pfam" id="PF00092">
    <property type="entry name" value="VWA"/>
    <property type="match status" value="1"/>
</dbReference>
<dbReference type="Gene3D" id="3.40.50.410">
    <property type="entry name" value="von Willebrand factor, type A domain"/>
    <property type="match status" value="2"/>
</dbReference>
<dbReference type="SUPFAM" id="SSF53300">
    <property type="entry name" value="vWA-like"/>
    <property type="match status" value="2"/>
</dbReference>
<dbReference type="PRINTS" id="PR00453">
    <property type="entry name" value="VWFADOMAIN"/>
</dbReference>
<evidence type="ECO:0000313" key="2">
    <source>
        <dbReference type="EMBL" id="CAH1801332.1"/>
    </source>
</evidence>
<dbReference type="OrthoDB" id="6119729at2759"/>
<evidence type="ECO:0000259" key="1">
    <source>
        <dbReference type="PROSITE" id="PS50234"/>
    </source>
</evidence>
<protein>
    <recommendedName>
        <fullName evidence="1">VWFA domain-containing protein</fullName>
    </recommendedName>
</protein>
<comment type="caution">
    <text evidence="2">The sequence shown here is derived from an EMBL/GenBank/DDBJ whole genome shotgun (WGS) entry which is preliminary data.</text>
</comment>
<dbReference type="AlphaFoldDB" id="A0A8S4Q676"/>
<dbReference type="InterPro" id="IPR050525">
    <property type="entry name" value="ECM_Assembly_Org"/>
</dbReference>
<accession>A0A8S4Q676</accession>
<dbReference type="EMBL" id="CAIIXF020000012">
    <property type="protein sequence ID" value="CAH1801332.1"/>
    <property type="molecule type" value="Genomic_DNA"/>
</dbReference>
<dbReference type="InterPro" id="IPR036465">
    <property type="entry name" value="vWFA_dom_sf"/>
</dbReference>